<keyword evidence="2" id="KW-0472">Membrane</keyword>
<evidence type="ECO:0000256" key="2">
    <source>
        <dbReference type="SAM" id="Phobius"/>
    </source>
</evidence>
<dbReference type="Proteomes" id="UP000230093">
    <property type="component" value="Unassembled WGS sequence"/>
</dbReference>
<evidence type="ECO:0008006" key="5">
    <source>
        <dbReference type="Google" id="ProtNLM"/>
    </source>
</evidence>
<dbReference type="EMBL" id="PEZT01000024">
    <property type="protein sequence ID" value="PIS08911.1"/>
    <property type="molecule type" value="Genomic_DNA"/>
</dbReference>
<proteinExistence type="predicted"/>
<organism evidence="3 4">
    <name type="scientific">Candidatus Beckwithbacteria bacterium CG10_big_fil_rev_8_21_14_0_10_34_10</name>
    <dbReference type="NCBI Taxonomy" id="1974495"/>
    <lineage>
        <taxon>Bacteria</taxon>
        <taxon>Candidatus Beckwithiibacteriota</taxon>
    </lineage>
</organism>
<keyword evidence="2" id="KW-1133">Transmembrane helix</keyword>
<keyword evidence="1" id="KW-0378">Hydrolase</keyword>
<evidence type="ECO:0000313" key="4">
    <source>
        <dbReference type="Proteomes" id="UP000230093"/>
    </source>
</evidence>
<dbReference type="InterPro" id="IPR023365">
    <property type="entry name" value="Sortase_dom-sf"/>
</dbReference>
<dbReference type="SUPFAM" id="SSF63817">
    <property type="entry name" value="Sortase"/>
    <property type="match status" value="1"/>
</dbReference>
<accession>A0A2H0W8B7</accession>
<protein>
    <recommendedName>
        <fullName evidence="5">Sortase</fullName>
    </recommendedName>
</protein>
<dbReference type="Pfam" id="PF04203">
    <property type="entry name" value="Sortase"/>
    <property type="match status" value="1"/>
</dbReference>
<keyword evidence="2" id="KW-0812">Transmembrane</keyword>
<dbReference type="AlphaFoldDB" id="A0A2H0W8B7"/>
<reference evidence="4" key="1">
    <citation type="submission" date="2017-09" db="EMBL/GenBank/DDBJ databases">
        <title>Depth-based differentiation of microbial function through sediment-hosted aquifers and enrichment of novel symbionts in the deep terrestrial subsurface.</title>
        <authorList>
            <person name="Probst A.J."/>
            <person name="Ladd B."/>
            <person name="Jarett J.K."/>
            <person name="Geller-Mcgrath D.E."/>
            <person name="Sieber C.M.K."/>
            <person name="Emerson J.B."/>
            <person name="Anantharaman K."/>
            <person name="Thomas B.C."/>
            <person name="Malmstrom R."/>
            <person name="Stieglmeier M."/>
            <person name="Klingl A."/>
            <person name="Woyke T."/>
            <person name="Ryan C.M."/>
            <person name="Banfield J.F."/>
        </authorList>
    </citation>
    <scope>NUCLEOTIDE SEQUENCE [LARGE SCALE GENOMIC DNA]</scope>
</reference>
<gene>
    <name evidence="3" type="ORF">COT75_04130</name>
</gene>
<sequence length="232" mass="26196">MISTGRYFLWTASIPVFEKPSRRTGLILIGLALAGLLYFLSPIIGTKLKKQEKTSFGDILGNTIDSRPRIISTVVEAKESEEVRDFYLTIEKTGLFSAPIISNINIENDDEYKQALKKGLVHPRGNAYPGEGSLVYIFGHSTNHFWNIANINGLLFGIEKLEKGDKIKVEYNGEHYVYHVFDKKIISKKDIDYVKEREGQDILVLQSCWPPGTALKRVLILAKPSKFASLIY</sequence>
<evidence type="ECO:0000313" key="3">
    <source>
        <dbReference type="EMBL" id="PIS08911.1"/>
    </source>
</evidence>
<dbReference type="GO" id="GO:0016787">
    <property type="term" value="F:hydrolase activity"/>
    <property type="evidence" value="ECO:0007669"/>
    <property type="project" value="UniProtKB-KW"/>
</dbReference>
<name>A0A2H0W8B7_9BACT</name>
<comment type="caution">
    <text evidence="3">The sequence shown here is derived from an EMBL/GenBank/DDBJ whole genome shotgun (WGS) entry which is preliminary data.</text>
</comment>
<feature type="transmembrane region" description="Helical" evidence="2">
    <location>
        <begin position="25"/>
        <end position="45"/>
    </location>
</feature>
<dbReference type="NCBIfam" id="TIGR01076">
    <property type="entry name" value="sortase_fam"/>
    <property type="match status" value="1"/>
</dbReference>
<dbReference type="InterPro" id="IPR005754">
    <property type="entry name" value="Sortase"/>
</dbReference>
<dbReference type="Gene3D" id="2.40.260.10">
    <property type="entry name" value="Sortase"/>
    <property type="match status" value="1"/>
</dbReference>
<evidence type="ECO:0000256" key="1">
    <source>
        <dbReference type="ARBA" id="ARBA00022801"/>
    </source>
</evidence>
<dbReference type="CDD" id="cd00004">
    <property type="entry name" value="Sortase"/>
    <property type="match status" value="1"/>
</dbReference>